<dbReference type="SUPFAM" id="SSF56235">
    <property type="entry name" value="N-terminal nucleophile aminohydrolases (Ntn hydrolases)"/>
    <property type="match status" value="1"/>
</dbReference>
<dbReference type="EMBL" id="JAHWXT010000004">
    <property type="protein sequence ID" value="MCF0265260.1"/>
    <property type="molecule type" value="Genomic_DNA"/>
</dbReference>
<evidence type="ECO:0000313" key="2">
    <source>
        <dbReference type="Proteomes" id="UP000887320"/>
    </source>
</evidence>
<name>A0A8X8GJ00_ACIGI</name>
<sequence>MTFSIIARCSETGQFGAAISSSSPAVASRCIRAKAGIGVAASQNITDPQLASILLEMTKYNISPKNAITELTKNTDFIEYRQLTLLDAVNEPFAFSGENSLGIYTQHIGKHAVCAGNLLANENVTHVMLKHFEQSKGTLAERLLYALDAGKQAGGEAGAVHSAGLLVVDKLEWPIVDLRVDWSDHPISDLIALWQIYEPQIDDYVLRALNPINARSYGVPGNE</sequence>
<protein>
    <submittedName>
        <fullName evidence="1">DUF1028 domain-containing protein</fullName>
    </submittedName>
</protein>
<dbReference type="Pfam" id="PF06267">
    <property type="entry name" value="DUF1028"/>
    <property type="match status" value="1"/>
</dbReference>
<evidence type="ECO:0000313" key="1">
    <source>
        <dbReference type="EMBL" id="MCF0265260.1"/>
    </source>
</evidence>
<comment type="caution">
    <text evidence="1">The sequence shown here is derived from an EMBL/GenBank/DDBJ whole genome shotgun (WGS) entry which is preliminary data.</text>
</comment>
<dbReference type="Proteomes" id="UP000887320">
    <property type="component" value="Unassembled WGS sequence"/>
</dbReference>
<dbReference type="InterPro" id="IPR010430">
    <property type="entry name" value="DUF1028"/>
</dbReference>
<dbReference type="AlphaFoldDB" id="A0A8X8GJ00"/>
<dbReference type="Gene3D" id="3.60.20.10">
    <property type="entry name" value="Glutamine Phosphoribosylpyrophosphate, subunit 1, domain 1"/>
    <property type="match status" value="1"/>
</dbReference>
<reference evidence="1" key="1">
    <citation type="submission" date="2021-07" db="EMBL/GenBank/DDBJ databases">
        <authorList>
            <person name="Fernandez M."/>
            <person name="Pereira P."/>
            <person name="Torres Tejerizo G.A."/>
            <person name="Gonzalez P."/>
            <person name="Agostini E."/>
        </authorList>
    </citation>
    <scope>NUCLEOTIDE SEQUENCE</scope>
    <source>
        <strain evidence="1">SFC 500-1A</strain>
    </source>
</reference>
<gene>
    <name evidence="1" type="ORF">KW868_12435</name>
</gene>
<dbReference type="RefSeq" id="WP_151957783.1">
    <property type="nucleotide sequence ID" value="NZ_BKVV01000085.1"/>
</dbReference>
<dbReference type="InterPro" id="IPR029055">
    <property type="entry name" value="Ntn_hydrolases_N"/>
</dbReference>
<organism evidence="1 2">
    <name type="scientific">Acinetobacter guillouiae</name>
    <name type="common">Acinetobacter genomosp. 11</name>
    <dbReference type="NCBI Taxonomy" id="106649"/>
    <lineage>
        <taxon>Bacteria</taxon>
        <taxon>Pseudomonadati</taxon>
        <taxon>Pseudomonadota</taxon>
        <taxon>Gammaproteobacteria</taxon>
        <taxon>Moraxellales</taxon>
        <taxon>Moraxellaceae</taxon>
        <taxon>Acinetobacter</taxon>
    </lineage>
</organism>
<dbReference type="PANTHER" id="PTHR39328:SF1">
    <property type="entry name" value="BLL2871 PROTEIN"/>
    <property type="match status" value="1"/>
</dbReference>
<dbReference type="PANTHER" id="PTHR39328">
    <property type="entry name" value="BLL2871 PROTEIN"/>
    <property type="match status" value="1"/>
</dbReference>
<accession>A0A8X8GJ00</accession>
<proteinExistence type="predicted"/>